<evidence type="ECO:0000259" key="1">
    <source>
        <dbReference type="Pfam" id="PF02698"/>
    </source>
</evidence>
<dbReference type="InterPro" id="IPR003848">
    <property type="entry name" value="DUF218"/>
</dbReference>
<dbReference type="CDD" id="cd06259">
    <property type="entry name" value="YdcF-like"/>
    <property type="match status" value="1"/>
</dbReference>
<evidence type="ECO:0000313" key="2">
    <source>
        <dbReference type="EMBL" id="KAF7765111.1"/>
    </source>
</evidence>
<dbReference type="Pfam" id="PF02698">
    <property type="entry name" value="DUF218"/>
    <property type="match status" value="1"/>
</dbReference>
<reference evidence="2" key="1">
    <citation type="journal article" date="2012" name="J. Bacteriol.">
        <title>Genome sequences of type strains of seven species of the marine bacterium Pseudoalteromonas.</title>
        <authorList>
            <person name="Xie B.B."/>
            <person name="Shu Y.L."/>
            <person name="Qin Q.L."/>
            <person name="Rong J.C."/>
            <person name="Zhang X.Y."/>
            <person name="Chen X.L."/>
            <person name="Shi M."/>
            <person name="He H.L."/>
            <person name="Zhou B.C."/>
            <person name="Zhang Y.Z."/>
        </authorList>
    </citation>
    <scope>NUCLEOTIDE SEQUENCE</scope>
    <source>
        <strain evidence="2">DSM 8771</strain>
    </source>
</reference>
<dbReference type="Proteomes" id="UP000016487">
    <property type="component" value="Unassembled WGS sequence"/>
</dbReference>
<dbReference type="GO" id="GO:0005886">
    <property type="term" value="C:plasma membrane"/>
    <property type="evidence" value="ECO:0007669"/>
    <property type="project" value="TreeGrafter"/>
</dbReference>
<dbReference type="PANTHER" id="PTHR30336">
    <property type="entry name" value="INNER MEMBRANE PROTEIN, PROBABLE PERMEASE"/>
    <property type="match status" value="1"/>
</dbReference>
<name>A0AAD4AFP2_9GAMM</name>
<dbReference type="InterPro" id="IPR014729">
    <property type="entry name" value="Rossmann-like_a/b/a_fold"/>
</dbReference>
<sequence length="161" mass="17976">MSCAIIVLGSPNDENGNLLPIALSRSEKALSEYNRIGDCKILCTGGFGQHFNSTNIPHGKYLQEHLMSNGVPLSSFVEIALSSFTREDATLSKPILEKHSITNVVLVTSDFHMERAKLVFNHILPNIEFVYSEATTITTQVEFKELLQHEKNAIKRELANF</sequence>
<dbReference type="EMBL" id="AHBZ03000027">
    <property type="protein sequence ID" value="KAF7765111.1"/>
    <property type="molecule type" value="Genomic_DNA"/>
</dbReference>
<dbReference type="InterPro" id="IPR051599">
    <property type="entry name" value="Cell_Envelope_Assoc"/>
</dbReference>
<dbReference type="AlphaFoldDB" id="A0AAD4AFP2"/>
<evidence type="ECO:0000313" key="3">
    <source>
        <dbReference type="Proteomes" id="UP000016487"/>
    </source>
</evidence>
<accession>A0AAD4AFP2</accession>
<proteinExistence type="predicted"/>
<dbReference type="Gene3D" id="3.40.50.620">
    <property type="entry name" value="HUPs"/>
    <property type="match status" value="1"/>
</dbReference>
<protein>
    <recommendedName>
        <fullName evidence="1">DUF218 domain-containing protein</fullName>
    </recommendedName>
</protein>
<dbReference type="PANTHER" id="PTHR30336:SF20">
    <property type="entry name" value="DUF218 DOMAIN-CONTAINING PROTEIN"/>
    <property type="match status" value="1"/>
</dbReference>
<comment type="caution">
    <text evidence="2">The sequence shown here is derived from an EMBL/GenBank/DDBJ whole genome shotgun (WGS) entry which is preliminary data.</text>
</comment>
<gene>
    <name evidence="2" type="ORF">PCIT_b1259</name>
</gene>
<reference evidence="2" key="2">
    <citation type="submission" date="2015-03" db="EMBL/GenBank/DDBJ databases">
        <title>Genome sequence of Pseudoalteromonas citrea.</title>
        <authorList>
            <person name="Xie B.-B."/>
            <person name="Rong J.-C."/>
            <person name="Qin Q.-L."/>
            <person name="Zhang Y.-Z."/>
        </authorList>
    </citation>
    <scope>NUCLEOTIDE SEQUENCE</scope>
    <source>
        <strain evidence="2">DSM 8771</strain>
    </source>
</reference>
<feature type="domain" description="DUF218" evidence="1">
    <location>
        <begin position="4"/>
        <end position="128"/>
    </location>
</feature>
<dbReference type="RefSeq" id="WP_010366030.1">
    <property type="nucleotide sequence ID" value="NZ_AHBZ03000027.1"/>
</dbReference>
<organism evidence="2 3">
    <name type="scientific">Pseudoalteromonas citrea</name>
    <dbReference type="NCBI Taxonomy" id="43655"/>
    <lineage>
        <taxon>Bacteria</taxon>
        <taxon>Pseudomonadati</taxon>
        <taxon>Pseudomonadota</taxon>
        <taxon>Gammaproteobacteria</taxon>
        <taxon>Alteromonadales</taxon>
        <taxon>Pseudoalteromonadaceae</taxon>
        <taxon>Pseudoalteromonas</taxon>
    </lineage>
</organism>